<organism evidence="1 2">
    <name type="scientific">Nocardiopsis akebiae</name>
    <dbReference type="NCBI Taxonomy" id="2831968"/>
    <lineage>
        <taxon>Bacteria</taxon>
        <taxon>Bacillati</taxon>
        <taxon>Actinomycetota</taxon>
        <taxon>Actinomycetes</taxon>
        <taxon>Streptosporangiales</taxon>
        <taxon>Nocardiopsidaceae</taxon>
        <taxon>Nocardiopsis</taxon>
    </lineage>
</organism>
<dbReference type="Pfam" id="PF15575">
    <property type="entry name" value="Imm49"/>
    <property type="match status" value="1"/>
</dbReference>
<dbReference type="InterPro" id="IPR029074">
    <property type="entry name" value="Imm49"/>
</dbReference>
<name>A0ABX8C689_9ACTN</name>
<proteinExistence type="predicted"/>
<sequence>MTSPPRRHDAGMPGYKRYLAKIEKKRETEIAGMVKAPFTAGMSLDSLALGARVTLAMDPDASELVTWEAWTTWMQVSEAVFAMSTAPPNSTVERLINHKTRTLDAIDPGPTSDAGTWIDAFFLAITCRDEARVRSLCQIPVSFLKEAGERDGGGYDDYIYPWVAALQDFILNRPELGDNLYEAMRLSDPDHAEISSAENLNTFVFPPMNALYRLAEHDTAKFDEAMAQGIQLFHDYYTADEERTKDVKGAVPLFLLGIACLAYDMNQLAPDFNPDLSSDYLPKHILQRSWHGEFPI</sequence>
<protein>
    <submittedName>
        <fullName evidence="1">Immunity 49 family protein</fullName>
    </submittedName>
</protein>
<dbReference type="RefSeq" id="WP_212642743.1">
    <property type="nucleotide sequence ID" value="NZ_CP074132.1"/>
</dbReference>
<evidence type="ECO:0000313" key="2">
    <source>
        <dbReference type="Proteomes" id="UP000678016"/>
    </source>
</evidence>
<accession>A0ABX8C689</accession>
<dbReference type="EMBL" id="CP074132">
    <property type="protein sequence ID" value="QUX29927.1"/>
    <property type="molecule type" value="Genomic_DNA"/>
</dbReference>
<dbReference type="Proteomes" id="UP000678016">
    <property type="component" value="Chromosome"/>
</dbReference>
<evidence type="ECO:0000313" key="1">
    <source>
        <dbReference type="EMBL" id="QUX29927.1"/>
    </source>
</evidence>
<gene>
    <name evidence="1" type="ORF">KGD83_05005</name>
</gene>
<keyword evidence="2" id="KW-1185">Reference proteome</keyword>
<reference evidence="2" key="1">
    <citation type="submission" date="2021-05" db="EMBL/GenBank/DDBJ databases">
        <title>Direct Submission.</title>
        <authorList>
            <person name="Li K."/>
            <person name="Gao J."/>
        </authorList>
    </citation>
    <scope>NUCLEOTIDE SEQUENCE [LARGE SCALE GENOMIC DNA]</scope>
    <source>
        <strain evidence="2">HDS12</strain>
    </source>
</reference>